<keyword evidence="9" id="KW-1185">Reference proteome</keyword>
<dbReference type="PANTHER" id="PTHR43687">
    <property type="entry name" value="ADENYLYLSULFATE REDUCTASE, BETA SUBUNIT"/>
    <property type="match status" value="1"/>
</dbReference>
<evidence type="ECO:0000256" key="5">
    <source>
        <dbReference type="ARBA" id="ARBA00023014"/>
    </source>
</evidence>
<evidence type="ECO:0000256" key="3">
    <source>
        <dbReference type="ARBA" id="ARBA00022723"/>
    </source>
</evidence>
<dbReference type="Pfam" id="PF00037">
    <property type="entry name" value="Fer4"/>
    <property type="match status" value="1"/>
</dbReference>
<dbReference type="PANTHER" id="PTHR43687:SF4">
    <property type="entry name" value="BLR5484 PROTEIN"/>
    <property type="match status" value="1"/>
</dbReference>
<reference evidence="8" key="1">
    <citation type="journal article" date="2021" name="Microb. Physiol.">
        <title>Proteogenomic Insights into the Physiology of Marine, Sulfate-Reducing, Filamentous Desulfonema limicola and Desulfonema magnum.</title>
        <authorList>
            <person name="Schnaars V."/>
            <person name="Wohlbrand L."/>
            <person name="Scheve S."/>
            <person name="Hinrichs C."/>
            <person name="Reinhardt R."/>
            <person name="Rabus R."/>
        </authorList>
    </citation>
    <scope>NUCLEOTIDE SEQUENCE</scope>
    <source>
        <strain evidence="8">4be13</strain>
    </source>
</reference>
<dbReference type="PROSITE" id="PS50902">
    <property type="entry name" value="FLAVODOXIN_LIKE"/>
    <property type="match status" value="1"/>
</dbReference>
<feature type="domain" description="4Fe-4S ferredoxin-type" evidence="7">
    <location>
        <begin position="238"/>
        <end position="260"/>
    </location>
</feature>
<gene>
    <name evidence="8" type="ORF">dnm_058580</name>
</gene>
<evidence type="ECO:0000313" key="8">
    <source>
        <dbReference type="EMBL" id="QTA89801.1"/>
    </source>
</evidence>
<protein>
    <submittedName>
        <fullName evidence="8">4Fe-4S ferredoxin iron-sulfur binding domain-containing protein</fullName>
    </submittedName>
</protein>
<keyword evidence="2" id="KW-0004">4Fe-4S</keyword>
<dbReference type="PROSITE" id="PS00201">
    <property type="entry name" value="FLAVODOXIN"/>
    <property type="match status" value="1"/>
</dbReference>
<evidence type="ECO:0000256" key="2">
    <source>
        <dbReference type="ARBA" id="ARBA00022485"/>
    </source>
</evidence>
<dbReference type="AlphaFoldDB" id="A0A975GQ90"/>
<dbReference type="GO" id="GO:0051539">
    <property type="term" value="F:4 iron, 4 sulfur cluster binding"/>
    <property type="evidence" value="ECO:0007669"/>
    <property type="project" value="UniProtKB-KW"/>
</dbReference>
<dbReference type="InterPro" id="IPR050572">
    <property type="entry name" value="Fe-S_Ferredoxin"/>
</dbReference>
<evidence type="ECO:0000256" key="1">
    <source>
        <dbReference type="ARBA" id="ARBA00001917"/>
    </source>
</evidence>
<dbReference type="InterPro" id="IPR017896">
    <property type="entry name" value="4Fe4S_Fe-S-bd"/>
</dbReference>
<keyword evidence="5" id="KW-0411">Iron-sulfur</keyword>
<proteinExistence type="predicted"/>
<dbReference type="NCBIfam" id="NF038196">
    <property type="entry name" value="ferrodoxin_EFR1"/>
    <property type="match status" value="1"/>
</dbReference>
<dbReference type="SUPFAM" id="SSF52218">
    <property type="entry name" value="Flavoproteins"/>
    <property type="match status" value="1"/>
</dbReference>
<organism evidence="8 9">
    <name type="scientific">Desulfonema magnum</name>
    <dbReference type="NCBI Taxonomy" id="45655"/>
    <lineage>
        <taxon>Bacteria</taxon>
        <taxon>Pseudomonadati</taxon>
        <taxon>Thermodesulfobacteriota</taxon>
        <taxon>Desulfobacteria</taxon>
        <taxon>Desulfobacterales</taxon>
        <taxon>Desulfococcaceae</taxon>
        <taxon>Desulfonema</taxon>
    </lineage>
</organism>
<dbReference type="InterPro" id="IPR029039">
    <property type="entry name" value="Flavoprotein-like_sf"/>
</dbReference>
<dbReference type="GO" id="GO:0009055">
    <property type="term" value="F:electron transfer activity"/>
    <property type="evidence" value="ECO:0007669"/>
    <property type="project" value="InterPro"/>
</dbReference>
<dbReference type="InterPro" id="IPR047964">
    <property type="entry name" value="EFR1-like"/>
</dbReference>
<name>A0A975GQ90_9BACT</name>
<keyword evidence="3" id="KW-0479">Metal-binding</keyword>
<dbReference type="Gene3D" id="3.40.50.360">
    <property type="match status" value="1"/>
</dbReference>
<dbReference type="Proteomes" id="UP000663722">
    <property type="component" value="Chromosome"/>
</dbReference>
<dbReference type="GO" id="GO:0010181">
    <property type="term" value="F:FMN binding"/>
    <property type="evidence" value="ECO:0007669"/>
    <property type="project" value="InterPro"/>
</dbReference>
<evidence type="ECO:0000259" key="7">
    <source>
        <dbReference type="PROSITE" id="PS51379"/>
    </source>
</evidence>
<dbReference type="PROSITE" id="PS00198">
    <property type="entry name" value="4FE4S_FER_1"/>
    <property type="match status" value="2"/>
</dbReference>
<dbReference type="InterPro" id="IPR001226">
    <property type="entry name" value="Flavodoxin_CS"/>
</dbReference>
<dbReference type="GO" id="GO:0046872">
    <property type="term" value="F:metal ion binding"/>
    <property type="evidence" value="ECO:0007669"/>
    <property type="project" value="UniProtKB-KW"/>
</dbReference>
<sequence length="283" mass="31174">MTAQAKKGMIVYCSPAGATRHVAQVIEKKLTELGTEVSVFDLGKKEDEAGAISEIQNAKDNFCLFVGSPVYVSHAIPPVMNFISKLPENTGASAVPFVTWGGVTSGIALWEMGKALTEKGINMIGATKILATHSMMWRSENPLGNGHPSPEDDKIIQDMVRHVCENLSADFTKGIPLSELAYYPEEARVQMANITLKAAKGIMPKREVDEKLCTKCEVCSDVCPTDSVRFSPFPEFGDNCIFCYNCVRNCPEEAIKADFSLVEERIRDRAKQLSEKPFIQIFV</sequence>
<keyword evidence="4" id="KW-0408">Iron</keyword>
<dbReference type="InterPro" id="IPR017900">
    <property type="entry name" value="4Fe4S_Fe_S_CS"/>
</dbReference>
<evidence type="ECO:0000313" key="9">
    <source>
        <dbReference type="Proteomes" id="UP000663722"/>
    </source>
</evidence>
<evidence type="ECO:0000259" key="6">
    <source>
        <dbReference type="PROSITE" id="PS50902"/>
    </source>
</evidence>
<dbReference type="InterPro" id="IPR008254">
    <property type="entry name" value="Flavodoxin/NO_synth"/>
</dbReference>
<dbReference type="SUPFAM" id="SSF54862">
    <property type="entry name" value="4Fe-4S ferredoxins"/>
    <property type="match status" value="1"/>
</dbReference>
<evidence type="ECO:0000256" key="4">
    <source>
        <dbReference type="ARBA" id="ARBA00023004"/>
    </source>
</evidence>
<dbReference type="PROSITE" id="PS51379">
    <property type="entry name" value="4FE4S_FER_2"/>
    <property type="match status" value="2"/>
</dbReference>
<dbReference type="EMBL" id="CP061800">
    <property type="protein sequence ID" value="QTA89801.1"/>
    <property type="molecule type" value="Genomic_DNA"/>
</dbReference>
<dbReference type="RefSeq" id="WP_207678269.1">
    <property type="nucleotide sequence ID" value="NZ_CP061800.1"/>
</dbReference>
<accession>A0A975GQ90</accession>
<dbReference type="KEGG" id="dmm:dnm_058580"/>
<comment type="cofactor">
    <cofactor evidence="1">
        <name>FMN</name>
        <dbReference type="ChEBI" id="CHEBI:58210"/>
    </cofactor>
</comment>
<feature type="domain" description="Flavodoxin-like" evidence="6">
    <location>
        <begin position="8"/>
        <end position="164"/>
    </location>
</feature>
<feature type="domain" description="4Fe-4S ferredoxin-type" evidence="7">
    <location>
        <begin position="204"/>
        <end position="233"/>
    </location>
</feature>
<dbReference type="Gene3D" id="3.30.70.20">
    <property type="match status" value="1"/>
</dbReference>